<accession>A0AAD8T0K5</accession>
<dbReference type="PANTHER" id="PTHR33170">
    <property type="entry name" value="DUF4283 DOMAIN-CONTAINING PROTEIN-RELATED"/>
    <property type="match status" value="1"/>
</dbReference>
<gene>
    <name evidence="3" type="ORF">QYE76_055896</name>
</gene>
<feature type="domain" description="CCHC-type" evidence="2">
    <location>
        <begin position="176"/>
        <end position="192"/>
    </location>
</feature>
<feature type="compositionally biased region" description="Low complexity" evidence="1">
    <location>
        <begin position="776"/>
        <end position="789"/>
    </location>
</feature>
<name>A0AAD8T0K5_LOLMU</name>
<evidence type="ECO:0000313" key="4">
    <source>
        <dbReference type="Proteomes" id="UP001231189"/>
    </source>
</evidence>
<dbReference type="SMART" id="SM00343">
    <property type="entry name" value="ZnF_C2HC"/>
    <property type="match status" value="1"/>
</dbReference>
<feature type="region of interest" description="Disordered" evidence="1">
    <location>
        <begin position="764"/>
        <end position="792"/>
    </location>
</feature>
<evidence type="ECO:0000259" key="2">
    <source>
        <dbReference type="SMART" id="SM00343"/>
    </source>
</evidence>
<protein>
    <recommendedName>
        <fullName evidence="2">CCHC-type domain-containing protein</fullName>
    </recommendedName>
</protein>
<dbReference type="AlphaFoldDB" id="A0AAD8T0K5"/>
<comment type="caution">
    <text evidence="3">The sequence shown here is derived from an EMBL/GenBank/DDBJ whole genome shotgun (WGS) entry which is preliminary data.</text>
</comment>
<dbReference type="InterPro" id="IPR001878">
    <property type="entry name" value="Znf_CCHC"/>
</dbReference>
<evidence type="ECO:0000256" key="1">
    <source>
        <dbReference type="SAM" id="MobiDB-lite"/>
    </source>
</evidence>
<dbReference type="Proteomes" id="UP001231189">
    <property type="component" value="Unassembled WGS sequence"/>
</dbReference>
<organism evidence="3 4">
    <name type="scientific">Lolium multiflorum</name>
    <name type="common">Italian ryegrass</name>
    <name type="synonym">Lolium perenne subsp. multiflorum</name>
    <dbReference type="NCBI Taxonomy" id="4521"/>
    <lineage>
        <taxon>Eukaryota</taxon>
        <taxon>Viridiplantae</taxon>
        <taxon>Streptophyta</taxon>
        <taxon>Embryophyta</taxon>
        <taxon>Tracheophyta</taxon>
        <taxon>Spermatophyta</taxon>
        <taxon>Magnoliopsida</taxon>
        <taxon>Liliopsida</taxon>
        <taxon>Poales</taxon>
        <taxon>Poaceae</taxon>
        <taxon>BOP clade</taxon>
        <taxon>Pooideae</taxon>
        <taxon>Poodae</taxon>
        <taxon>Poeae</taxon>
        <taxon>Poeae Chloroplast Group 2 (Poeae type)</taxon>
        <taxon>Loliodinae</taxon>
        <taxon>Loliinae</taxon>
        <taxon>Lolium</taxon>
    </lineage>
</organism>
<proteinExistence type="predicted"/>
<dbReference type="PANTHER" id="PTHR33170:SF40">
    <property type="entry name" value="OS04G0557100 PROTEIN"/>
    <property type="match status" value="1"/>
</dbReference>
<dbReference type="EMBL" id="JAUUTY010000003">
    <property type="protein sequence ID" value="KAK1667737.1"/>
    <property type="molecule type" value="Genomic_DNA"/>
</dbReference>
<dbReference type="GO" id="GO:0008270">
    <property type="term" value="F:zinc ion binding"/>
    <property type="evidence" value="ECO:0007669"/>
    <property type="project" value="InterPro"/>
</dbReference>
<feature type="region of interest" description="Disordered" evidence="1">
    <location>
        <begin position="420"/>
        <end position="468"/>
    </location>
</feature>
<evidence type="ECO:0000313" key="3">
    <source>
        <dbReference type="EMBL" id="KAK1667737.1"/>
    </source>
</evidence>
<dbReference type="GO" id="GO:0003676">
    <property type="term" value="F:nucleic acid binding"/>
    <property type="evidence" value="ECO:0007669"/>
    <property type="project" value="InterPro"/>
</dbReference>
<sequence>MVDRVVSTLGGVLSIRVAEASKHAGDLPPVAVAMHAGAWDKEAVEEAMVSMEVVGIKVSRNNGSRGGAFQSRFRGNNDAVGAAVRGPIDEELLHQTVQAVVAAVTAAQKVPEVINPSGSNGAVGVPDPKVPVATPAVQVQPNNRAGAAVVPPVVQENGRGNVGSGLAKKKKDDKEVCFRCKKPDHFIDDCTTPFCDICESIHHITSACHLLQAPKPTAILHGYANEALMFFEMPCGAFKAKVENPKLVKVSVEGEVMTIPEIIEHMKRIVPSKKFHWEVYHYKDNVYRVKLPSKQEVRRLKNFGSYVCPLKDTVLFFDYWSSVEEPLYMLQEVWVRVDGIPSDMRADYLSLWGIGSLFGKTLDVDMPFTRKNKLLRIKIGCLDRNLIPLDSDVFIRRGFYKLHFEVERDQVAQEVNMVEANDNNNGGGDPNNGLGNGNGNNDMEMDAKGAEDEQNANNNDQNENGVKNGVEGMQEQCEQVEGINIGTLKVPLSPLGIVSLDTNLAMENSVSMSILHAQNHSLNDKNYADFYADLGAAKSASGLLRDRNQKFPTAVQSVDRGHSHAIQSGGAGTCSIRQQQCMKQANATPPAVQKRQIGACSPAAGHHLASESLTRAAVGCLATPLVGQAGNQVGSGESGGGGSGAHATPTDKLVQASMLSQKIQLHAHGDRANHWAADEPIMRAAGEFLGRSSVHTNGMGSDVSLHNLNFDNTCLPPKVSLSLSHEHHDGDAAGLLETTVKQVHQGNGSSSGQEKGAAHTVGFHETQRDASSVNNSSEYYIPSESSSDSAVTTRELACRDTILVQ</sequence>
<dbReference type="Gene3D" id="4.10.60.10">
    <property type="entry name" value="Zinc finger, CCHC-type"/>
    <property type="match status" value="1"/>
</dbReference>
<keyword evidence="4" id="KW-1185">Reference proteome</keyword>
<feature type="compositionally biased region" description="Gly residues" evidence="1">
    <location>
        <begin position="425"/>
        <end position="438"/>
    </location>
</feature>
<dbReference type="InterPro" id="IPR036875">
    <property type="entry name" value="Znf_CCHC_sf"/>
</dbReference>
<reference evidence="3" key="1">
    <citation type="submission" date="2023-07" db="EMBL/GenBank/DDBJ databases">
        <title>A chromosome-level genome assembly of Lolium multiflorum.</title>
        <authorList>
            <person name="Chen Y."/>
            <person name="Copetti D."/>
            <person name="Kolliker R."/>
            <person name="Studer B."/>
        </authorList>
    </citation>
    <scope>NUCLEOTIDE SEQUENCE</scope>
    <source>
        <strain evidence="3">02402/16</strain>
        <tissue evidence="3">Leaf</tissue>
    </source>
</reference>
<dbReference type="SUPFAM" id="SSF57756">
    <property type="entry name" value="Retrovirus zinc finger-like domains"/>
    <property type="match status" value="1"/>
</dbReference>
<feature type="compositionally biased region" description="Low complexity" evidence="1">
    <location>
        <begin position="455"/>
        <end position="464"/>
    </location>
</feature>